<evidence type="ECO:0000313" key="1">
    <source>
        <dbReference type="EMBL" id="VUC29990.1"/>
    </source>
</evidence>
<evidence type="ECO:0000313" key="2">
    <source>
        <dbReference type="Proteomes" id="UP000766486"/>
    </source>
</evidence>
<comment type="caution">
    <text evidence="1">The sequence shown here is derived from an EMBL/GenBank/DDBJ whole genome shotgun (WGS) entry which is preliminary data.</text>
</comment>
<sequence length="378" mass="42051">MATSPPPHEGSQHSAEPGLYEARNALGKVISSSNYVLRLLSSGTLSPLIGVNRDAKEAVYNRYRVHVPSVGRQVYDGRGTPSVRFCPEDDTICISLEPTADPDNNAALFAHFVHDTVAYDPRNAGVLHIAIANNGLPSDIALPLDPQSLHSRARGAFVQILSRLRSVSLLHLVGGDARKMYSSLQFARTAPNPIESVRSCPEEVRFNRAFPIWSSTASFSVLRQDPRPITQYLDIVCLTWDPRAIIRAWRTLEATYSIPPTASKKMRVLVAAASDMDGHEFASRGEALRARVHEEALWKDRWAEGGPFYQKTFPCPDTKASLEYARVHNAVGFWSIPLGVFGEVPEVDYTTHHWVQPLVLDLRQYESQIELGLFELPK</sequence>
<reference evidence="1 2" key="1">
    <citation type="submission" date="2019-06" db="EMBL/GenBank/DDBJ databases">
        <authorList>
            <person name="Broberg M."/>
        </authorList>
    </citation>
    <scope>NUCLEOTIDE SEQUENCE [LARGE SCALE GENOMIC DNA]</scope>
</reference>
<organism evidence="1 2">
    <name type="scientific">Bionectria ochroleuca</name>
    <name type="common">Gliocladium roseum</name>
    <dbReference type="NCBI Taxonomy" id="29856"/>
    <lineage>
        <taxon>Eukaryota</taxon>
        <taxon>Fungi</taxon>
        <taxon>Dikarya</taxon>
        <taxon>Ascomycota</taxon>
        <taxon>Pezizomycotina</taxon>
        <taxon>Sordariomycetes</taxon>
        <taxon>Hypocreomycetidae</taxon>
        <taxon>Hypocreales</taxon>
        <taxon>Bionectriaceae</taxon>
        <taxon>Clonostachys</taxon>
    </lineage>
</organism>
<proteinExistence type="predicted"/>
<gene>
    <name evidence="1" type="ORF">CLO192961_LOCUS273313</name>
</gene>
<dbReference type="EMBL" id="CABFNS010000812">
    <property type="protein sequence ID" value="VUC29990.1"/>
    <property type="molecule type" value="Genomic_DNA"/>
</dbReference>
<keyword evidence="2" id="KW-1185">Reference proteome</keyword>
<accession>A0ABY6UFK4</accession>
<protein>
    <submittedName>
        <fullName evidence="1">Uncharacterized protein</fullName>
    </submittedName>
</protein>
<name>A0ABY6UFK4_BIOOC</name>
<dbReference type="Proteomes" id="UP000766486">
    <property type="component" value="Unassembled WGS sequence"/>
</dbReference>